<evidence type="ECO:0008006" key="3">
    <source>
        <dbReference type="Google" id="ProtNLM"/>
    </source>
</evidence>
<dbReference type="STRING" id="1302690.BUE76_14980"/>
<reference evidence="1 2" key="1">
    <citation type="submission" date="2016-11" db="EMBL/GenBank/DDBJ databases">
        <authorList>
            <person name="Jaros S."/>
            <person name="Januszkiewicz K."/>
            <person name="Wedrychowicz H."/>
        </authorList>
    </citation>
    <scope>NUCLEOTIDE SEQUENCE [LARGE SCALE GENOMIC DNA]</scope>
    <source>
        <strain evidence="1 2">DSM 26897</strain>
    </source>
</reference>
<dbReference type="AlphaFoldDB" id="A0A1M4Y641"/>
<evidence type="ECO:0000313" key="2">
    <source>
        <dbReference type="Proteomes" id="UP000184368"/>
    </source>
</evidence>
<dbReference type="EMBL" id="FQUO01000004">
    <property type="protein sequence ID" value="SHF00922.1"/>
    <property type="molecule type" value="Genomic_DNA"/>
</dbReference>
<dbReference type="InterPro" id="IPR043741">
    <property type="entry name" value="DUF5686"/>
</dbReference>
<dbReference type="Pfam" id="PF18939">
    <property type="entry name" value="DUF5686"/>
    <property type="match status" value="1"/>
</dbReference>
<keyword evidence="2" id="KW-1185">Reference proteome</keyword>
<dbReference type="Proteomes" id="UP000184368">
    <property type="component" value="Unassembled WGS sequence"/>
</dbReference>
<gene>
    <name evidence="1" type="ORF">SAMN05444008_104160</name>
</gene>
<accession>A0A1M4Y641</accession>
<name>A0A1M4Y641_9BACT</name>
<evidence type="ECO:0000313" key="1">
    <source>
        <dbReference type="EMBL" id="SHF00922.1"/>
    </source>
</evidence>
<proteinExistence type="predicted"/>
<organism evidence="1 2">
    <name type="scientific">Cnuella takakiae</name>
    <dbReference type="NCBI Taxonomy" id="1302690"/>
    <lineage>
        <taxon>Bacteria</taxon>
        <taxon>Pseudomonadati</taxon>
        <taxon>Bacteroidota</taxon>
        <taxon>Chitinophagia</taxon>
        <taxon>Chitinophagales</taxon>
        <taxon>Chitinophagaceae</taxon>
        <taxon>Cnuella</taxon>
    </lineage>
</organism>
<protein>
    <recommendedName>
        <fullName evidence="3">CarboxypepD_reg-like domain-containing protein</fullName>
    </recommendedName>
</protein>
<sequence>MMKTGKQGVADWILVLLFLISPFTPALAQKVIKGNIREAQSGETIPFASIRFKASGSGMLADSAGSFMLRLSQWPKDTLEITSVGFQDYRYFVDPAQVVGDTLFLNIRMIEGRFNTGVTVRAKGNRGLWMWRRIVQHKAQNDRYRFRNFGYELYNKLELDIKNVNKEKLSDSRMLRKFQFIFDQIDTSEGAAYLPAYLTEALSDYYYSKEPLRRREVFKATKTLGFKNESVSKLLGGMDQNVNFYNNFIPVFDKQFVSPISDNGDAYYTYKIADTQYVAGRRLVHFFFTPKRKGENTFEGDCWVQDTSFAIQKMNLRLSKEANINFLHKMNLIQEYQLINDSTWFLSRDKWVIDVAPFGKNNLSFIGRKTTTYRNVVVNDAYVDAELAKNKVLEESVLPEVAAEKPDSFWIESRHEELTKSEQGIYNMVDSLMNMPQYKTYRNTLYFLTVGYKNIGNYEIGPWFNWLSYNSYEGFRTRFDLGTNTRFSKQVYLHGYLAYGFTDRQVKFQADGRYLFKRNPRRQLYLSWRRDIDFGQNYYGDITQDNIFALAIRKQGVPIKFISIEDKRAEYTHGWRNGFAVSLSGVHKTFNPLRNLPPKEQFLKDPQADLSTFEAGVRIRYAYLERFLESTFSRISLGSVYPIVDFRYTRGISGVGNSGYDYSRLFLSVSDYAKVAPLGNIYYNLFAGRTYGNLPYILLDVAPGNEIYYYNRNAFNLMNRYEYIQDRYAGAFFEHNYGTGLFRFLPITRKLKLRQLWTAKALWGGLSEANKGLNFTTGHPFRSLDGKTYLELGTGVDNILKVLRLDFVWKILPWEVNTAAHPRFGAFASFKVNF</sequence>